<sequence>MMVAVKEGRMAFKGFKTYYRITNPEGKKAPLLLIHGGPGSTHNYFEGFDKLAEAIDRPIIMYDQIGCGESATPGHPELYNAEVWMDELESLREHLDLKEVHILGQSWGGMLAISYMMERDPKGVLSLILASTLHSAALWREEQWRRIDRFMTEKERAAFRRAEESDRYDDPDYLKALDRFMDLYCGPTVDENSPEYLKRKKKNAGEVYITAWGANEFGPTGTLADYDYRGQLGKITVPALVTSGQMDLCSPYIAKSMADELPNSRWELFRYSRHMAFVEEEERYFEVMKDWLKDLD</sequence>
<dbReference type="InterPro" id="IPR029058">
    <property type="entry name" value="AB_hydrolase_fold"/>
</dbReference>
<name>A0ABV1J550_9FIRM</name>
<feature type="domain" description="AB hydrolase-1" evidence="8">
    <location>
        <begin position="30"/>
        <end position="280"/>
    </location>
</feature>
<dbReference type="EC" id="3.4.11.5" evidence="3 7"/>
<comment type="similarity">
    <text evidence="2 7">Belongs to the peptidase S33 family.</text>
</comment>
<comment type="caution">
    <text evidence="9">The sequence shown here is derived from an EMBL/GenBank/DDBJ whole genome shotgun (WGS) entry which is preliminary data.</text>
</comment>
<dbReference type="InterPro" id="IPR002410">
    <property type="entry name" value="Peptidase_S33"/>
</dbReference>
<dbReference type="PANTHER" id="PTHR43798:SF27">
    <property type="entry name" value="HYDROLASE ALPHA_BETA HYDROLASE FOLD FAMILY"/>
    <property type="match status" value="1"/>
</dbReference>
<evidence type="ECO:0000256" key="7">
    <source>
        <dbReference type="PIRNR" id="PIRNR005539"/>
    </source>
</evidence>
<evidence type="ECO:0000259" key="8">
    <source>
        <dbReference type="Pfam" id="PF00561"/>
    </source>
</evidence>
<comment type="catalytic activity">
    <reaction evidence="1 7">
        <text>Release of N-terminal proline from a peptide.</text>
        <dbReference type="EC" id="3.4.11.5"/>
    </reaction>
</comment>
<dbReference type="EMBL" id="JBBNPS010000005">
    <property type="protein sequence ID" value="MEQ3353313.1"/>
    <property type="molecule type" value="Genomic_DNA"/>
</dbReference>
<organism evidence="9 10">
    <name type="scientific">Aedoeadaptatus acetigenes</name>
    <dbReference type="NCBI Taxonomy" id="2981723"/>
    <lineage>
        <taxon>Bacteria</taxon>
        <taxon>Bacillati</taxon>
        <taxon>Bacillota</taxon>
        <taxon>Tissierellia</taxon>
        <taxon>Tissierellales</taxon>
        <taxon>Peptoniphilaceae</taxon>
        <taxon>Aedoeadaptatus</taxon>
    </lineage>
</organism>
<comment type="function">
    <text evidence="7">Releases the N-terminal proline from various substrates.</text>
</comment>
<dbReference type="RefSeq" id="WP_349053673.1">
    <property type="nucleotide sequence ID" value="NZ_JBBNPS010000005.1"/>
</dbReference>
<dbReference type="PIRSF" id="PIRSF005539">
    <property type="entry name" value="Pept_S33_TRI_F1"/>
    <property type="match status" value="1"/>
</dbReference>
<keyword evidence="10" id="KW-1185">Reference proteome</keyword>
<evidence type="ECO:0000256" key="5">
    <source>
        <dbReference type="ARBA" id="ARBA00022801"/>
    </source>
</evidence>
<dbReference type="InterPro" id="IPR050266">
    <property type="entry name" value="AB_hydrolase_sf"/>
</dbReference>
<dbReference type="Pfam" id="PF00561">
    <property type="entry name" value="Abhydrolase_1"/>
    <property type="match status" value="1"/>
</dbReference>
<evidence type="ECO:0000256" key="4">
    <source>
        <dbReference type="ARBA" id="ARBA00021843"/>
    </source>
</evidence>
<reference evidence="9 10" key="1">
    <citation type="submission" date="2024-04" db="EMBL/GenBank/DDBJ databases">
        <title>Human intestinal bacterial collection.</title>
        <authorList>
            <person name="Pauvert C."/>
            <person name="Hitch T.C.A."/>
            <person name="Clavel T."/>
        </authorList>
    </citation>
    <scope>NUCLEOTIDE SEQUENCE [LARGE SCALE GENOMIC DNA]</scope>
    <source>
        <strain evidence="9 10">CLA-SR-H026</strain>
    </source>
</reference>
<evidence type="ECO:0000256" key="6">
    <source>
        <dbReference type="ARBA" id="ARBA00029605"/>
    </source>
</evidence>
<dbReference type="InterPro" id="IPR005945">
    <property type="entry name" value="Pro_imino_pep"/>
</dbReference>
<gene>
    <name evidence="9" type="ORF">AAA081_03215</name>
</gene>
<evidence type="ECO:0000256" key="3">
    <source>
        <dbReference type="ARBA" id="ARBA00012568"/>
    </source>
</evidence>
<accession>A0ABV1J550</accession>
<dbReference type="SUPFAM" id="SSF53474">
    <property type="entry name" value="alpha/beta-Hydrolases"/>
    <property type="match status" value="1"/>
</dbReference>
<dbReference type="PANTHER" id="PTHR43798">
    <property type="entry name" value="MONOACYLGLYCEROL LIPASE"/>
    <property type="match status" value="1"/>
</dbReference>
<evidence type="ECO:0000256" key="1">
    <source>
        <dbReference type="ARBA" id="ARBA00001585"/>
    </source>
</evidence>
<dbReference type="Gene3D" id="3.40.50.1820">
    <property type="entry name" value="alpha/beta hydrolase"/>
    <property type="match status" value="1"/>
</dbReference>
<dbReference type="Proteomes" id="UP001481872">
    <property type="component" value="Unassembled WGS sequence"/>
</dbReference>
<keyword evidence="5 7" id="KW-0378">Hydrolase</keyword>
<evidence type="ECO:0000313" key="9">
    <source>
        <dbReference type="EMBL" id="MEQ3353313.1"/>
    </source>
</evidence>
<proteinExistence type="inferred from homology"/>
<dbReference type="PRINTS" id="PR00793">
    <property type="entry name" value="PROAMNOPTASE"/>
</dbReference>
<evidence type="ECO:0000313" key="10">
    <source>
        <dbReference type="Proteomes" id="UP001481872"/>
    </source>
</evidence>
<keyword evidence="7" id="KW-0645">Protease</keyword>
<dbReference type="GO" id="GO:0016787">
    <property type="term" value="F:hydrolase activity"/>
    <property type="evidence" value="ECO:0007669"/>
    <property type="project" value="UniProtKB-KW"/>
</dbReference>
<keyword evidence="7" id="KW-0031">Aminopeptidase</keyword>
<dbReference type="NCBIfam" id="NF045945">
    <property type="entry name" value="ProImpepLactob"/>
    <property type="match status" value="1"/>
</dbReference>
<dbReference type="NCBIfam" id="TIGR01250">
    <property type="entry name" value="pro_imino_pep_2"/>
    <property type="match status" value="1"/>
</dbReference>
<dbReference type="InterPro" id="IPR000073">
    <property type="entry name" value="AB_hydrolase_1"/>
</dbReference>
<evidence type="ECO:0000256" key="2">
    <source>
        <dbReference type="ARBA" id="ARBA00010088"/>
    </source>
</evidence>
<protein>
    <recommendedName>
        <fullName evidence="4 7">Proline iminopeptidase</fullName>
        <shortName evidence="7">PIP</shortName>
        <ecNumber evidence="3 7">3.4.11.5</ecNumber>
    </recommendedName>
    <alternativeName>
        <fullName evidence="6 7">Prolyl aminopeptidase</fullName>
    </alternativeName>
</protein>